<dbReference type="Gene3D" id="3.30.710.10">
    <property type="entry name" value="Potassium Channel Kv1.1, Chain A"/>
    <property type="match status" value="2"/>
</dbReference>
<dbReference type="PRINTS" id="PR00633">
    <property type="entry name" value="RCCNDNSATION"/>
</dbReference>
<accession>A0A922IFF6</accession>
<reference evidence="5" key="2">
    <citation type="journal article" date="2022" name="Res Sq">
        <title>Comparative Genomics Reveals Insights into the Divergent Evolution of Astigmatic Mites and Household Pest Adaptations.</title>
        <authorList>
            <person name="Xiong Q."/>
            <person name="Wan A.T.-Y."/>
            <person name="Liu X.-Y."/>
            <person name="Fung C.S.-H."/>
            <person name="Xiao X."/>
            <person name="Malainual N."/>
            <person name="Hou J."/>
            <person name="Wang L."/>
            <person name="Wang M."/>
            <person name="Yang K."/>
            <person name="Cui Y."/>
            <person name="Leung E."/>
            <person name="Nong W."/>
            <person name="Shin S.-K."/>
            <person name="Au S."/>
            <person name="Jeong K.Y."/>
            <person name="Chew F.T."/>
            <person name="Hui J."/>
            <person name="Leung T.F."/>
            <person name="Tungtrongchitr A."/>
            <person name="Zhong N."/>
            <person name="Liu Z."/>
            <person name="Tsui S."/>
        </authorList>
    </citation>
    <scope>NUCLEOTIDE SEQUENCE</scope>
    <source>
        <strain evidence="5">Derf</strain>
        <tissue evidence="5">Whole organism</tissue>
    </source>
</reference>
<dbReference type="PROSITE" id="PS00626">
    <property type="entry name" value="RCC1_2"/>
    <property type="match status" value="3"/>
</dbReference>
<evidence type="ECO:0000259" key="4">
    <source>
        <dbReference type="PROSITE" id="PS50097"/>
    </source>
</evidence>
<dbReference type="InterPro" id="IPR011333">
    <property type="entry name" value="SKP1/BTB/POZ_sf"/>
</dbReference>
<dbReference type="Proteomes" id="UP000790347">
    <property type="component" value="Unassembled WGS sequence"/>
</dbReference>
<dbReference type="InterPro" id="IPR000210">
    <property type="entry name" value="BTB/POZ_dom"/>
</dbReference>
<feature type="repeat" description="RCC1" evidence="3">
    <location>
        <begin position="584"/>
        <end position="631"/>
    </location>
</feature>
<dbReference type="GO" id="GO:0005737">
    <property type="term" value="C:cytoplasm"/>
    <property type="evidence" value="ECO:0007669"/>
    <property type="project" value="TreeGrafter"/>
</dbReference>
<evidence type="ECO:0000256" key="2">
    <source>
        <dbReference type="ARBA" id="ARBA00022737"/>
    </source>
</evidence>
<evidence type="ECO:0000313" key="6">
    <source>
        <dbReference type="Proteomes" id="UP000790347"/>
    </source>
</evidence>
<dbReference type="SMART" id="SM00225">
    <property type="entry name" value="BTB"/>
    <property type="match status" value="2"/>
</dbReference>
<proteinExistence type="predicted"/>
<evidence type="ECO:0000256" key="1">
    <source>
        <dbReference type="ARBA" id="ARBA00022658"/>
    </source>
</evidence>
<dbReference type="SUPFAM" id="SSF50985">
    <property type="entry name" value="RCC1/BLIP-II"/>
    <property type="match status" value="2"/>
</dbReference>
<sequence>MARLPNENIDIELFKDDFKNIDQEFLPSVVSIFRLFPFIDNGKEFLLMTKEATYAYGKLICSWLSLELDMTRPQRISCLDDMKIVQVDSGWNFIAILTDDGRVYLVSNNSNFKTNNTFRLINTGNNRFKMIACGWFHLLLLRQDGQVFAMGDNNCGQITGNKSSYRRMIHIKNLENVKLITCGGDHCLAVTDTEKVYSWGRNGCGQLGVGDVENRNTPCLVSLPSADTTRIKDIVAGDRHSLFLFENGQLWVCGSNDNGELGLGDKNNRSNLTKIPIENVQQIACSKFHNFSLAHEGSSYYAWGKNGNWSSPVKLDDSHSSFASASVQVLNSPHTFGLTSTIYAFGSNDSIYKSILLLFDNQDSYDVEFIIGKKRIKAWKCYLKSASKYYAGMFSGHWSENDQVIINYYSYETYYAYLRMLHTDFGFLFVCSCLLRSNLSIMHKSRDDVIEIELFKDVFKSIDQEFFDSIILIASLFNDNGEFLLITNDYNVYVYGTKICSYLSFEHDQERPQKVAILNGFEIVQVDSGENFVALLNHDGQVYLASNDLNWKTNETFRLISNDDNHFEMIACGAKYLLLLRQDGMVFKLGDNEYVQSTCGLLSYETMIYIGLENVKQISCGRFHSIALTNTGEIYSWGRNEYGQLGVGDKNERITPTIVKFDTTIDNQIKNIATGENHSLFLVENGQLWGCGSNCDGQLGLGIDKKDIRVNKPIEKPIKIPIEKVKKMACSKFHNFSLAYDGTSYFGCGQIRNKSFWRSPCKLESKSFSAASVNMISFPITFGLTTTIYELEPHYSISTIRLFNNPDNFDVEFIIKGKRIKACKCYLKMESDYYRRMFSGAWKENIEVEIKDYCYNTYYIYLRMLHSGSIRINQQNITELIDLANCYCDGRLMQYCRTFIQNDLNKRTMSTYLSLIIKYELKEMHAKLGQLAIDEVLPKITDNILQNGDDSITKFLDWFFNQQSFLKNEI</sequence>
<dbReference type="InterPro" id="IPR058923">
    <property type="entry name" value="RCC1-like_dom"/>
</dbReference>
<dbReference type="InterPro" id="IPR000408">
    <property type="entry name" value="Reg_chr_condens"/>
</dbReference>
<dbReference type="GO" id="GO:0005085">
    <property type="term" value="F:guanyl-nucleotide exchange factor activity"/>
    <property type="evidence" value="ECO:0007669"/>
    <property type="project" value="TreeGrafter"/>
</dbReference>
<feature type="repeat" description="RCC1" evidence="3">
    <location>
        <begin position="686"/>
        <end position="741"/>
    </location>
</feature>
<dbReference type="PANTHER" id="PTHR45982:SF1">
    <property type="entry name" value="REGULATOR OF CHROMOSOME CONDENSATION"/>
    <property type="match status" value="1"/>
</dbReference>
<keyword evidence="2" id="KW-0677">Repeat</keyword>
<keyword evidence="6" id="KW-1185">Reference proteome</keyword>
<protein>
    <submittedName>
        <fullName evidence="5">RCC1 and BTB domain-containing protein 1</fullName>
    </submittedName>
</protein>
<dbReference type="PROSITE" id="PS50012">
    <property type="entry name" value="RCC1_3"/>
    <property type="match status" value="6"/>
</dbReference>
<dbReference type="Gene3D" id="2.130.10.30">
    <property type="entry name" value="Regulator of chromosome condensation 1/beta-lactamase-inhibitor protein II"/>
    <property type="match status" value="3"/>
</dbReference>
<keyword evidence="1" id="KW-0344">Guanine-nucleotide releasing factor</keyword>
<feature type="repeat" description="RCC1" evidence="3">
    <location>
        <begin position="248"/>
        <end position="296"/>
    </location>
</feature>
<reference evidence="5" key="1">
    <citation type="submission" date="2013-05" db="EMBL/GenBank/DDBJ databases">
        <authorList>
            <person name="Yim A.K.Y."/>
            <person name="Chan T.F."/>
            <person name="Ji K.M."/>
            <person name="Liu X.Y."/>
            <person name="Zhou J.W."/>
            <person name="Li R.Q."/>
            <person name="Yang K.Y."/>
            <person name="Li J."/>
            <person name="Li M."/>
            <person name="Law P.T.W."/>
            <person name="Wu Y.L."/>
            <person name="Cai Z.L."/>
            <person name="Qin H."/>
            <person name="Bao Y."/>
            <person name="Leung R.K.K."/>
            <person name="Ng P.K.S."/>
            <person name="Zou J."/>
            <person name="Zhong X.J."/>
            <person name="Ran P.X."/>
            <person name="Zhong N.S."/>
            <person name="Liu Z.G."/>
            <person name="Tsui S.K.W."/>
        </authorList>
    </citation>
    <scope>NUCLEOTIDE SEQUENCE</scope>
    <source>
        <strain evidence="5">Derf</strain>
        <tissue evidence="5">Whole organism</tissue>
    </source>
</reference>
<feature type="domain" description="BTB" evidence="4">
    <location>
        <begin position="809"/>
        <end position="874"/>
    </location>
</feature>
<dbReference type="InterPro" id="IPR009091">
    <property type="entry name" value="RCC1/BLIP-II"/>
</dbReference>
<feature type="repeat" description="RCC1" evidence="3">
    <location>
        <begin position="194"/>
        <end position="247"/>
    </location>
</feature>
<dbReference type="InterPro" id="IPR051553">
    <property type="entry name" value="Ran_GTPase-activating"/>
</dbReference>
<name>A0A922IFF6_DERFA</name>
<dbReference type="Pfam" id="PF25390">
    <property type="entry name" value="WD40_RLD"/>
    <property type="match status" value="2"/>
</dbReference>
<evidence type="ECO:0000313" key="5">
    <source>
        <dbReference type="EMBL" id="KAH9530330.1"/>
    </source>
</evidence>
<dbReference type="AlphaFoldDB" id="A0A922IFF6"/>
<comment type="caution">
    <text evidence="5">The sequence shown here is derived from an EMBL/GenBank/DDBJ whole genome shotgun (WGS) entry which is preliminary data.</text>
</comment>
<feature type="domain" description="BTB" evidence="4">
    <location>
        <begin position="365"/>
        <end position="424"/>
    </location>
</feature>
<dbReference type="PANTHER" id="PTHR45982">
    <property type="entry name" value="REGULATOR OF CHROMOSOME CONDENSATION"/>
    <property type="match status" value="1"/>
</dbReference>
<dbReference type="Pfam" id="PF00651">
    <property type="entry name" value="BTB"/>
    <property type="match status" value="2"/>
</dbReference>
<organism evidence="5 6">
    <name type="scientific">Dermatophagoides farinae</name>
    <name type="common">American house dust mite</name>
    <dbReference type="NCBI Taxonomy" id="6954"/>
    <lineage>
        <taxon>Eukaryota</taxon>
        <taxon>Metazoa</taxon>
        <taxon>Ecdysozoa</taxon>
        <taxon>Arthropoda</taxon>
        <taxon>Chelicerata</taxon>
        <taxon>Arachnida</taxon>
        <taxon>Acari</taxon>
        <taxon>Acariformes</taxon>
        <taxon>Sarcoptiformes</taxon>
        <taxon>Astigmata</taxon>
        <taxon>Psoroptidia</taxon>
        <taxon>Analgoidea</taxon>
        <taxon>Pyroglyphidae</taxon>
        <taxon>Dermatophagoidinae</taxon>
        <taxon>Dermatophagoides</taxon>
    </lineage>
</organism>
<dbReference type="EMBL" id="ASGP02000001">
    <property type="protein sequence ID" value="KAH9530330.1"/>
    <property type="molecule type" value="Genomic_DNA"/>
</dbReference>
<dbReference type="SUPFAM" id="SSF54695">
    <property type="entry name" value="POZ domain"/>
    <property type="match status" value="2"/>
</dbReference>
<feature type="repeat" description="RCC1" evidence="3">
    <location>
        <begin position="632"/>
        <end position="685"/>
    </location>
</feature>
<evidence type="ECO:0000256" key="3">
    <source>
        <dbReference type="PROSITE-ProRule" id="PRU00235"/>
    </source>
</evidence>
<gene>
    <name evidence="5" type="primary">RCBTB1_3</name>
    <name evidence="5" type="ORF">DERF_004143</name>
</gene>
<feature type="repeat" description="RCC1" evidence="3">
    <location>
        <begin position="145"/>
        <end position="193"/>
    </location>
</feature>
<dbReference type="PROSITE" id="PS50097">
    <property type="entry name" value="BTB"/>
    <property type="match status" value="2"/>
</dbReference>